<name>B6ACD8_CRYMR</name>
<feature type="region of interest" description="Disordered" evidence="1">
    <location>
        <begin position="569"/>
        <end position="661"/>
    </location>
</feature>
<dbReference type="eggNOG" id="ENOG502QYAR">
    <property type="taxonomic scope" value="Eukaryota"/>
</dbReference>
<evidence type="ECO:0000256" key="1">
    <source>
        <dbReference type="SAM" id="MobiDB-lite"/>
    </source>
</evidence>
<reference evidence="2" key="1">
    <citation type="submission" date="2008-06" db="EMBL/GenBank/DDBJ databases">
        <authorList>
            <person name="Lorenzi H."/>
            <person name="Inman J."/>
            <person name="Miller J."/>
            <person name="Schobel S."/>
            <person name="Amedeo P."/>
            <person name="Caler E.V."/>
            <person name="da Silva J."/>
        </authorList>
    </citation>
    <scope>NUCLEOTIDE SEQUENCE [LARGE SCALE GENOMIC DNA]</scope>
    <source>
        <strain evidence="2">RN66</strain>
    </source>
</reference>
<dbReference type="Proteomes" id="UP000001460">
    <property type="component" value="Unassembled WGS sequence"/>
</dbReference>
<feature type="compositionally biased region" description="Acidic residues" evidence="1">
    <location>
        <begin position="631"/>
        <end position="640"/>
    </location>
</feature>
<proteinExistence type="predicted"/>
<organism evidence="2 3">
    <name type="scientific">Cryptosporidium muris (strain RN66)</name>
    <dbReference type="NCBI Taxonomy" id="441375"/>
    <lineage>
        <taxon>Eukaryota</taxon>
        <taxon>Sar</taxon>
        <taxon>Alveolata</taxon>
        <taxon>Apicomplexa</taxon>
        <taxon>Conoidasida</taxon>
        <taxon>Coccidia</taxon>
        <taxon>Eucoccidiorida</taxon>
        <taxon>Eimeriorina</taxon>
        <taxon>Cryptosporidiidae</taxon>
        <taxon>Cryptosporidium</taxon>
    </lineage>
</organism>
<evidence type="ECO:0000313" key="2">
    <source>
        <dbReference type="EMBL" id="EEA06194.1"/>
    </source>
</evidence>
<dbReference type="AlphaFoldDB" id="B6ACD8"/>
<sequence length="661" mass="74837">MGYISSKKHIINEMEVVRCLPKTDRLDTDILSPIPCDDFFDVIIPIRGHKQRDNLLIDVPDDIKNDVMELLKAFGIDDIENKNLRGFSTYSSISPPFIPRIIRYNTLNTEFPTFFDFGVHLTPSPSYLMKDYRFSHPIHPRDNPWYSGCTTLLLLGIPSCLSAHDIGDIITSMSSKIYENYVSDLSIQPPHPTSDSTVSSSPCNSEYLDSSLTTSLPDLGIKRLVSVFTTESQNFAVNVLHQPEGCIINKPVNMAQLEFHSESHALNFWATTSSGLLQCYGHVLTVVPDPSGLRIFAEGLASLFSPKLMPSMESINMIVKSVDNSIDDNNKNFILRFPCIASSNNDIDRIRKALRDIINETDETTSIIWEESSASIILSTSNIRSIKLLNIRLFQHFSFKNYKGNFLTVSDTLTTDSRDLVNTAMFIFDDKRTEPVIIQGNCIFNLVKYHQLDPNLSKSKEVDNLKEHLNSQLSYADTGPVGFLFKKFEELREALQHDLEPNKRDKYIVQQKDNSPEHLNATYEEIPANIAEKNIVKPSTPRGSVPVTIIGSQEPLGIQVTSNKAIITPKKQGLNNTNTNKDKKRIRKQSSEKKAKDTPKEVQESSKEEINNLKEDPSDFEYSSELSPNIDSDDLFDSDETYSNSRKQPKRKILKKRIKKK</sequence>
<dbReference type="GeneID" id="6995421"/>
<feature type="compositionally biased region" description="Basic and acidic residues" evidence="1">
    <location>
        <begin position="589"/>
        <end position="617"/>
    </location>
</feature>
<dbReference type="VEuPathDB" id="CryptoDB:CMU_019510"/>
<dbReference type="EMBL" id="DS989728">
    <property type="protein sequence ID" value="EEA06194.1"/>
    <property type="molecule type" value="Genomic_DNA"/>
</dbReference>
<dbReference type="OrthoDB" id="361918at2759"/>
<dbReference type="RefSeq" id="XP_002140543.1">
    <property type="nucleotide sequence ID" value="XM_002140507.1"/>
</dbReference>
<gene>
    <name evidence="2" type="ORF">CMU_019510</name>
</gene>
<accession>B6ACD8</accession>
<dbReference type="OMA" id="KHIINEM"/>
<feature type="compositionally biased region" description="Basic residues" evidence="1">
    <location>
        <begin position="647"/>
        <end position="661"/>
    </location>
</feature>
<protein>
    <submittedName>
        <fullName evidence="2">Uncharacterized protein</fullName>
    </submittedName>
</protein>
<evidence type="ECO:0000313" key="3">
    <source>
        <dbReference type="Proteomes" id="UP000001460"/>
    </source>
</evidence>
<keyword evidence="3" id="KW-1185">Reference proteome</keyword>